<protein>
    <submittedName>
        <fullName evidence="1">Uncharacterized protein</fullName>
    </submittedName>
</protein>
<proteinExistence type="predicted"/>
<organism evidence="1 2">
    <name type="scientific">Trifolium pratense</name>
    <name type="common">Red clover</name>
    <dbReference type="NCBI Taxonomy" id="57577"/>
    <lineage>
        <taxon>Eukaryota</taxon>
        <taxon>Viridiplantae</taxon>
        <taxon>Streptophyta</taxon>
        <taxon>Embryophyta</taxon>
        <taxon>Tracheophyta</taxon>
        <taxon>Spermatophyta</taxon>
        <taxon>Magnoliopsida</taxon>
        <taxon>eudicotyledons</taxon>
        <taxon>Gunneridae</taxon>
        <taxon>Pentapetalae</taxon>
        <taxon>rosids</taxon>
        <taxon>fabids</taxon>
        <taxon>Fabales</taxon>
        <taxon>Fabaceae</taxon>
        <taxon>Papilionoideae</taxon>
        <taxon>50 kb inversion clade</taxon>
        <taxon>NPAAA clade</taxon>
        <taxon>Hologalegina</taxon>
        <taxon>IRL clade</taxon>
        <taxon>Trifolieae</taxon>
        <taxon>Trifolium</taxon>
    </lineage>
</organism>
<dbReference type="Proteomes" id="UP000236291">
    <property type="component" value="Unassembled WGS sequence"/>
</dbReference>
<comment type="caution">
    <text evidence="1">The sequence shown here is derived from an EMBL/GenBank/DDBJ whole genome shotgun (WGS) entry which is preliminary data.</text>
</comment>
<dbReference type="AlphaFoldDB" id="A0A2K3PQT6"/>
<reference evidence="1 2" key="1">
    <citation type="journal article" date="2014" name="Am. J. Bot.">
        <title>Genome assembly and annotation for red clover (Trifolium pratense; Fabaceae).</title>
        <authorList>
            <person name="Istvanek J."/>
            <person name="Jaros M."/>
            <person name="Krenek A."/>
            <person name="Repkova J."/>
        </authorList>
    </citation>
    <scope>NUCLEOTIDE SEQUENCE [LARGE SCALE GENOMIC DNA]</scope>
    <source>
        <strain evidence="2">cv. Tatra</strain>
        <tissue evidence="1">Young leaves</tissue>
    </source>
</reference>
<name>A0A2K3PQT6_TRIPR</name>
<accession>A0A2K3PQT6</accession>
<reference evidence="1 2" key="2">
    <citation type="journal article" date="2017" name="Front. Plant Sci.">
        <title>Gene Classification and Mining of Molecular Markers Useful in Red Clover (Trifolium pratense) Breeding.</title>
        <authorList>
            <person name="Istvanek J."/>
            <person name="Dluhosova J."/>
            <person name="Dluhos P."/>
            <person name="Patkova L."/>
            <person name="Nedelnik J."/>
            <person name="Repkova J."/>
        </authorList>
    </citation>
    <scope>NUCLEOTIDE SEQUENCE [LARGE SCALE GENOMIC DNA]</scope>
    <source>
        <strain evidence="2">cv. Tatra</strain>
        <tissue evidence="1">Young leaves</tissue>
    </source>
</reference>
<sequence>RVWWRKDEDEDWCVAADGKQRLVWLVMEDLLFFSSWSIGGGDGGVR</sequence>
<gene>
    <name evidence="1" type="ORF">L195_g014382</name>
</gene>
<dbReference type="EMBL" id="ASHM01009534">
    <property type="protein sequence ID" value="PNY17634.1"/>
    <property type="molecule type" value="Genomic_DNA"/>
</dbReference>
<feature type="non-terminal residue" evidence="1">
    <location>
        <position position="1"/>
    </location>
</feature>
<evidence type="ECO:0000313" key="1">
    <source>
        <dbReference type="EMBL" id="PNY17634.1"/>
    </source>
</evidence>
<evidence type="ECO:0000313" key="2">
    <source>
        <dbReference type="Proteomes" id="UP000236291"/>
    </source>
</evidence>